<feature type="transmembrane region" description="Helical" evidence="2">
    <location>
        <begin position="700"/>
        <end position="723"/>
    </location>
</feature>
<dbReference type="VEuPathDB" id="AmoebaDB:NAEGRDRAFT_65710"/>
<organism evidence="4">
    <name type="scientific">Naegleria gruberi</name>
    <name type="common">Amoeba</name>
    <dbReference type="NCBI Taxonomy" id="5762"/>
    <lineage>
        <taxon>Eukaryota</taxon>
        <taxon>Discoba</taxon>
        <taxon>Heterolobosea</taxon>
        <taxon>Tetramitia</taxon>
        <taxon>Eutetramitia</taxon>
        <taxon>Vahlkampfiidae</taxon>
        <taxon>Naegleria</taxon>
    </lineage>
</organism>
<evidence type="ECO:0000313" key="3">
    <source>
        <dbReference type="EMBL" id="EFC46354.1"/>
    </source>
</evidence>
<feature type="transmembrane region" description="Helical" evidence="2">
    <location>
        <begin position="359"/>
        <end position="382"/>
    </location>
</feature>
<evidence type="ECO:0000313" key="4">
    <source>
        <dbReference type="Proteomes" id="UP000006671"/>
    </source>
</evidence>
<dbReference type="InParanoid" id="D2VA21"/>
<keyword evidence="2" id="KW-1133">Transmembrane helix</keyword>
<dbReference type="OrthoDB" id="10440568at2759"/>
<feature type="transmembrane region" description="Helical" evidence="2">
    <location>
        <begin position="394"/>
        <end position="415"/>
    </location>
</feature>
<keyword evidence="2" id="KW-0812">Transmembrane</keyword>
<keyword evidence="4" id="KW-1185">Reference proteome</keyword>
<evidence type="ECO:0000256" key="2">
    <source>
        <dbReference type="SAM" id="Phobius"/>
    </source>
</evidence>
<protein>
    <submittedName>
        <fullName evidence="3">Predicted protein</fullName>
    </submittedName>
</protein>
<dbReference type="RefSeq" id="XP_002679098.1">
    <property type="nucleotide sequence ID" value="XM_002679052.1"/>
</dbReference>
<gene>
    <name evidence="3" type="ORF">NAEGRDRAFT_65710</name>
</gene>
<dbReference type="Proteomes" id="UP000006671">
    <property type="component" value="Unassembled WGS sequence"/>
</dbReference>
<proteinExistence type="predicted"/>
<dbReference type="AlphaFoldDB" id="D2VA21"/>
<dbReference type="EMBL" id="GG738859">
    <property type="protein sequence ID" value="EFC46354.1"/>
    <property type="molecule type" value="Genomic_DNA"/>
</dbReference>
<feature type="compositionally biased region" description="Basic and acidic residues" evidence="1">
    <location>
        <begin position="758"/>
        <end position="768"/>
    </location>
</feature>
<feature type="transmembrane region" description="Helical" evidence="2">
    <location>
        <begin position="119"/>
        <end position="143"/>
    </location>
</feature>
<keyword evidence="2" id="KW-0472">Membrane</keyword>
<accession>D2VA21</accession>
<dbReference type="GeneID" id="8851402"/>
<name>D2VA21_NAEGR</name>
<reference evidence="3 4" key="1">
    <citation type="journal article" date="2010" name="Cell">
        <title>The genome of Naegleria gruberi illuminates early eukaryotic versatility.</title>
        <authorList>
            <person name="Fritz-Laylin L.K."/>
            <person name="Prochnik S.E."/>
            <person name="Ginger M.L."/>
            <person name="Dacks J.B."/>
            <person name="Carpenter M.L."/>
            <person name="Field M.C."/>
            <person name="Kuo A."/>
            <person name="Paredez A."/>
            <person name="Chapman J."/>
            <person name="Pham J."/>
            <person name="Shu S."/>
            <person name="Neupane R."/>
            <person name="Cipriano M."/>
            <person name="Mancuso J."/>
            <person name="Tu H."/>
            <person name="Salamov A."/>
            <person name="Lindquist E."/>
            <person name="Shapiro H."/>
            <person name="Lucas S."/>
            <person name="Grigoriev I.V."/>
            <person name="Cande W.Z."/>
            <person name="Fulton C."/>
            <person name="Rokhsar D.S."/>
            <person name="Dawson S.C."/>
        </authorList>
    </citation>
    <scope>NUCLEOTIDE SEQUENCE [LARGE SCALE GENOMIC DNA]</scope>
    <source>
        <strain evidence="3 4">NEG-M</strain>
    </source>
</reference>
<feature type="transmembrane region" description="Helical" evidence="2">
    <location>
        <begin position="60"/>
        <end position="84"/>
    </location>
</feature>
<dbReference type="KEGG" id="ngr:NAEGRDRAFT_65710"/>
<evidence type="ECO:0000256" key="1">
    <source>
        <dbReference type="SAM" id="MobiDB-lite"/>
    </source>
</evidence>
<feature type="region of interest" description="Disordered" evidence="1">
    <location>
        <begin position="758"/>
        <end position="791"/>
    </location>
</feature>
<sequence>MRDIQILDKMMAKLLIAIVLCLAYCNSYSYGQLPAIKISAPTTVTVKWPSDENLFNLSEWFNYLIFVGIVLVAIILIGILLEIIDCGIWCSRRVCNCCGGSKLKKFDPYSGPGYSKKRVCCTGTVIILIFLIILGAAGVYAAYNAFFSINIRKLIDTGNEVLTNVNGTLNGAVRAANVGLPNAISETVSEIKSLIINPSKEICVSIEGINDILEDVRSKVQDLEDNELPKFDTLHDDVAVILNDINNKIVYDPQGKSNQISGVQFDVSGILSKIGIAYGVINQTKIKISGQIDDCSISISQVEDEFTNPNNKYFTSAVVTAQNSIIQTINQFSSTLQQIGLEQVSLYVSYVNIADSVRLAVELVIVAAPLLFFFAVTIGICANKKFLFKAPACCIFITFWLFFIISSLHIAFWIITKDICKEIPARQDTFLSLVGNLTGNPLAQFNTTIPAAAKGVLNCKSDFITETLGGSEKSITTIRSIIGIDSSFCSSISSMTSQISISKTISVGGDVSTSLSLSMDYNAMTSTLYADMDKFKNGLTDIKTDAESKFNSSLATAHASNPSLNRNSIQTYCATHNTTDVCKKYQNYVTATNQMTVIFADLAKVDAKLVELKNLIDVINSIVANDIKTAPQQITDKANEILGSVTTLVAKINNKALTLVDTVITKIMTVFTTPLSCQFIPSAINKVDEQFCRGIVLDSIVIGVSSFVIGVLCAIGFIFILLIDKYRTYQLKVQNKGKNKTPKSEKKKPVDLLHQIELTEDRDSERAKGAAPALEDLSPPTYEEASGNFFY</sequence>